<protein>
    <submittedName>
        <fullName evidence="1">Uncharacterized protein</fullName>
    </submittedName>
</protein>
<evidence type="ECO:0000313" key="1">
    <source>
        <dbReference type="EMBL" id="AND42863.1"/>
    </source>
</evidence>
<name>A0A160MI70_9BACI</name>
<gene>
    <name evidence="1" type="ORF">A361_26870</name>
</gene>
<reference evidence="1 2" key="1">
    <citation type="submission" date="2016-04" db="EMBL/GenBank/DDBJ databases">
        <title>Complete genome sequence of Bacillus oceanisediminis strain 2691.</title>
        <authorList>
            <person name="Jeong H."/>
            <person name="Kim H.J."/>
            <person name="Lee D.-W."/>
        </authorList>
    </citation>
    <scope>NUCLEOTIDE SEQUENCE [LARGE SCALE GENOMIC DNA]</scope>
    <source>
        <strain evidence="1 2">2691</strain>
    </source>
</reference>
<dbReference type="EMBL" id="CP015506">
    <property type="protein sequence ID" value="AND42863.1"/>
    <property type="molecule type" value="Genomic_DNA"/>
</dbReference>
<proteinExistence type="predicted"/>
<sequence>MMVEKFNLNEETLNFILDFEKKVEKGRVFTNKELVKLFESSSFYNEVVQSYYKTAIQKSIWWAVKRSNNWLMERGKYTKM</sequence>
<evidence type="ECO:0000313" key="2">
    <source>
        <dbReference type="Proteomes" id="UP000077856"/>
    </source>
</evidence>
<dbReference type="Proteomes" id="UP000077856">
    <property type="component" value="Chromosome"/>
</dbReference>
<organism evidence="1 2">
    <name type="scientific">Cytobacillus oceanisediminis 2691</name>
    <dbReference type="NCBI Taxonomy" id="1196031"/>
    <lineage>
        <taxon>Bacteria</taxon>
        <taxon>Bacillati</taxon>
        <taxon>Bacillota</taxon>
        <taxon>Bacilli</taxon>
        <taxon>Bacillales</taxon>
        <taxon>Bacillaceae</taxon>
        <taxon>Cytobacillus</taxon>
    </lineage>
</organism>
<dbReference type="KEGG" id="bon:A361_26870"/>
<accession>A0A160MI70</accession>
<dbReference type="AlphaFoldDB" id="A0A160MI70"/>